<dbReference type="InterPro" id="IPR016169">
    <property type="entry name" value="FAD-bd_PCMH_sub2"/>
</dbReference>
<dbReference type="Gene3D" id="3.30.465.10">
    <property type="match status" value="1"/>
</dbReference>
<name>A0A1G9E364_9LACT</name>
<evidence type="ECO:0000256" key="3">
    <source>
        <dbReference type="ARBA" id="ARBA00022827"/>
    </source>
</evidence>
<dbReference type="STRING" id="426701.SAMN04488098_105314"/>
<keyword evidence="4" id="KW-0560">Oxidoreductase</keyword>
<accession>A0A1G9E364</accession>
<feature type="domain" description="FAD-binding PCMH-type" evidence="5">
    <location>
        <begin position="31"/>
        <end position="211"/>
    </location>
</feature>
<dbReference type="SUPFAM" id="SSF56176">
    <property type="entry name" value="FAD-binding/transporter-associated domain-like"/>
    <property type="match status" value="1"/>
</dbReference>
<proteinExistence type="predicted"/>
<dbReference type="InterPro" id="IPR004113">
    <property type="entry name" value="FAD-bd_oxidored_4_C"/>
</dbReference>
<evidence type="ECO:0000256" key="1">
    <source>
        <dbReference type="ARBA" id="ARBA00001974"/>
    </source>
</evidence>
<dbReference type="OrthoDB" id="9767256at2"/>
<dbReference type="Gene3D" id="3.30.70.2740">
    <property type="match status" value="1"/>
</dbReference>
<reference evidence="7" key="1">
    <citation type="submission" date="2016-10" db="EMBL/GenBank/DDBJ databases">
        <authorList>
            <person name="Varghese N."/>
            <person name="Submissions S."/>
        </authorList>
    </citation>
    <scope>NUCLEOTIDE SEQUENCE [LARGE SCALE GENOMIC DNA]</scope>
    <source>
        <strain evidence="7">DSM 19181</strain>
    </source>
</reference>
<dbReference type="Pfam" id="PF02913">
    <property type="entry name" value="FAD-oxidase_C"/>
    <property type="match status" value="1"/>
</dbReference>
<dbReference type="PROSITE" id="PS51387">
    <property type="entry name" value="FAD_PCMH"/>
    <property type="match status" value="1"/>
</dbReference>
<organism evidence="6 7">
    <name type="scientific">Alkalibacterium thalassium</name>
    <dbReference type="NCBI Taxonomy" id="426701"/>
    <lineage>
        <taxon>Bacteria</taxon>
        <taxon>Bacillati</taxon>
        <taxon>Bacillota</taxon>
        <taxon>Bacilli</taxon>
        <taxon>Lactobacillales</taxon>
        <taxon>Carnobacteriaceae</taxon>
        <taxon>Alkalibacterium</taxon>
    </lineage>
</organism>
<dbReference type="AlphaFoldDB" id="A0A1G9E364"/>
<evidence type="ECO:0000256" key="2">
    <source>
        <dbReference type="ARBA" id="ARBA00022630"/>
    </source>
</evidence>
<dbReference type="InterPro" id="IPR036318">
    <property type="entry name" value="FAD-bd_PCMH-like_sf"/>
</dbReference>
<dbReference type="Proteomes" id="UP000199433">
    <property type="component" value="Unassembled WGS sequence"/>
</dbReference>
<gene>
    <name evidence="6" type="ORF">SAMN04488098_105314</name>
</gene>
<dbReference type="PANTHER" id="PTHR42934:SF2">
    <property type="entry name" value="GLYCOLATE OXIDASE SUBUNIT GLCD"/>
    <property type="match status" value="1"/>
</dbReference>
<evidence type="ECO:0000313" key="7">
    <source>
        <dbReference type="Proteomes" id="UP000199433"/>
    </source>
</evidence>
<dbReference type="InterPro" id="IPR051914">
    <property type="entry name" value="FAD-linked_OxidoTrans_Type4"/>
</dbReference>
<dbReference type="InterPro" id="IPR016171">
    <property type="entry name" value="Vanillyl_alc_oxidase_C-sub2"/>
</dbReference>
<dbReference type="EMBL" id="FNFK01000053">
    <property type="protein sequence ID" value="SDK70544.1"/>
    <property type="molecule type" value="Genomic_DNA"/>
</dbReference>
<evidence type="ECO:0000256" key="4">
    <source>
        <dbReference type="ARBA" id="ARBA00023002"/>
    </source>
</evidence>
<evidence type="ECO:0000313" key="6">
    <source>
        <dbReference type="EMBL" id="SDK70544.1"/>
    </source>
</evidence>
<protein>
    <submittedName>
        <fullName evidence="6">Glycolate oxidase</fullName>
    </submittedName>
</protein>
<dbReference type="InterPro" id="IPR016164">
    <property type="entry name" value="FAD-linked_Oxase-like_C"/>
</dbReference>
<keyword evidence="7" id="KW-1185">Reference proteome</keyword>
<keyword evidence="3" id="KW-0274">FAD</keyword>
<dbReference type="Pfam" id="PF01565">
    <property type="entry name" value="FAD_binding_4"/>
    <property type="match status" value="1"/>
</dbReference>
<dbReference type="InterPro" id="IPR006094">
    <property type="entry name" value="Oxid_FAD_bind_N"/>
</dbReference>
<dbReference type="PANTHER" id="PTHR42934">
    <property type="entry name" value="GLYCOLATE OXIDASE SUBUNIT GLCD"/>
    <property type="match status" value="1"/>
</dbReference>
<dbReference type="FunFam" id="1.10.45.10:FF:000001">
    <property type="entry name" value="D-lactate dehydrogenase mitochondrial"/>
    <property type="match status" value="1"/>
</dbReference>
<dbReference type="GO" id="GO:0071949">
    <property type="term" value="F:FAD binding"/>
    <property type="evidence" value="ECO:0007669"/>
    <property type="project" value="InterPro"/>
</dbReference>
<sequence length="453" mass="49569">MTTLDSIITDSTRLYIGNAVPETYYKDTYVKNIKPVHAVALPVTHEEVQALVQFAIDKDLKILARGAGTGVAGAQVPLEGNELIIDVHLMDTITELDEETLTLTVEPGVLVGDIHTYVESKGYFYPPDPASKHSTIGGNVATNAGGLRAVKYGTTRQYVREMTVVLPSGESMTLGSKNIKDSSGYDLKDLFIGSEGTLGITTQIKLKLIPLPKASLSILLAFDTVQEATDATLAILTSGADPSGVELFERQALRYAEQNLGYPLKSQVGEAYLLMTLDGNDAADLTVRAELVEQIAKETALESHVLTEEEAAKNWALRDNILLGLTVFTEFELLDEVVPINKFAELIESTKAMQEKHGLNVLNFGHAGDGNVHTLLMKDDLSEEEWTRRRAALLKDLYQKVADLGGLPSAEHGIGIVKKEYMESMTDDINLKHMRAIKQVFDPDNRLNPGKVF</sequence>
<dbReference type="Gene3D" id="1.10.45.10">
    <property type="entry name" value="Vanillyl-alcohol Oxidase, Chain A, domain 4"/>
    <property type="match status" value="1"/>
</dbReference>
<dbReference type="GO" id="GO:0016491">
    <property type="term" value="F:oxidoreductase activity"/>
    <property type="evidence" value="ECO:0007669"/>
    <property type="project" value="UniProtKB-KW"/>
</dbReference>
<dbReference type="RefSeq" id="WP_091268422.1">
    <property type="nucleotide sequence ID" value="NZ_FNFK01000053.1"/>
</dbReference>
<dbReference type="SUPFAM" id="SSF55103">
    <property type="entry name" value="FAD-linked oxidases, C-terminal domain"/>
    <property type="match status" value="1"/>
</dbReference>
<comment type="cofactor">
    <cofactor evidence="1">
        <name>FAD</name>
        <dbReference type="ChEBI" id="CHEBI:57692"/>
    </cofactor>
</comment>
<evidence type="ECO:0000259" key="5">
    <source>
        <dbReference type="PROSITE" id="PS51387"/>
    </source>
</evidence>
<dbReference type="InterPro" id="IPR016166">
    <property type="entry name" value="FAD-bd_PCMH"/>
</dbReference>
<keyword evidence="2" id="KW-0285">Flavoprotein</keyword>